<dbReference type="Proteomes" id="UP000323597">
    <property type="component" value="Chromosome D03"/>
</dbReference>
<accession>A0A5D2VIJ1</accession>
<dbReference type="AlphaFoldDB" id="A0A5D2VIJ1"/>
<keyword evidence="2" id="KW-1185">Reference proteome</keyword>
<protein>
    <submittedName>
        <fullName evidence="1">Uncharacterized protein</fullName>
    </submittedName>
</protein>
<sequence>MFIVSAMEKVPVDDNDQPLEEIKIISHNLCDSTHGTRGRGRGREGKRIRLGLDIAIQVLEQYNLKPWVGFVKYLKG</sequence>
<dbReference type="EMBL" id="CM017651">
    <property type="protein sequence ID" value="TYI89099.1"/>
    <property type="molecule type" value="Genomic_DNA"/>
</dbReference>
<gene>
    <name evidence="1" type="ORF">E1A91_D03G030500v1</name>
</gene>
<organism evidence="1 2">
    <name type="scientific">Gossypium mustelinum</name>
    <name type="common">Cotton</name>
    <name type="synonym">Gossypium caicoense</name>
    <dbReference type="NCBI Taxonomy" id="34275"/>
    <lineage>
        <taxon>Eukaryota</taxon>
        <taxon>Viridiplantae</taxon>
        <taxon>Streptophyta</taxon>
        <taxon>Embryophyta</taxon>
        <taxon>Tracheophyta</taxon>
        <taxon>Spermatophyta</taxon>
        <taxon>Magnoliopsida</taxon>
        <taxon>eudicotyledons</taxon>
        <taxon>Gunneridae</taxon>
        <taxon>Pentapetalae</taxon>
        <taxon>rosids</taxon>
        <taxon>malvids</taxon>
        <taxon>Malvales</taxon>
        <taxon>Malvaceae</taxon>
        <taxon>Malvoideae</taxon>
        <taxon>Gossypium</taxon>
    </lineage>
</organism>
<reference evidence="1 2" key="1">
    <citation type="submission" date="2019-07" db="EMBL/GenBank/DDBJ databases">
        <title>WGS assembly of Gossypium mustelinum.</title>
        <authorList>
            <person name="Chen Z.J."/>
            <person name="Sreedasyam A."/>
            <person name="Ando A."/>
            <person name="Song Q."/>
            <person name="De L."/>
            <person name="Hulse-Kemp A."/>
            <person name="Ding M."/>
            <person name="Ye W."/>
            <person name="Kirkbride R."/>
            <person name="Jenkins J."/>
            <person name="Plott C."/>
            <person name="Lovell J."/>
            <person name="Lin Y.-M."/>
            <person name="Vaughn R."/>
            <person name="Liu B."/>
            <person name="Li W."/>
            <person name="Simpson S."/>
            <person name="Scheffler B."/>
            <person name="Saski C."/>
            <person name="Grover C."/>
            <person name="Hu G."/>
            <person name="Conover J."/>
            <person name="Carlson J."/>
            <person name="Shu S."/>
            <person name="Boston L."/>
            <person name="Williams M."/>
            <person name="Peterson D."/>
            <person name="Mcgee K."/>
            <person name="Jones D."/>
            <person name="Wendel J."/>
            <person name="Stelly D."/>
            <person name="Grimwood J."/>
            <person name="Schmutz J."/>
        </authorList>
    </citation>
    <scope>NUCLEOTIDE SEQUENCE [LARGE SCALE GENOMIC DNA]</scope>
    <source>
        <strain evidence="1">1408120.09</strain>
    </source>
</reference>
<proteinExistence type="predicted"/>
<evidence type="ECO:0000313" key="2">
    <source>
        <dbReference type="Proteomes" id="UP000323597"/>
    </source>
</evidence>
<evidence type="ECO:0000313" key="1">
    <source>
        <dbReference type="EMBL" id="TYI89099.1"/>
    </source>
</evidence>
<name>A0A5D2VIJ1_GOSMU</name>